<proteinExistence type="inferred from homology"/>
<keyword evidence="2 10" id="KW-0963">Cytoplasm</keyword>
<dbReference type="GO" id="GO:0005525">
    <property type="term" value="F:GTP binding"/>
    <property type="evidence" value="ECO:0007669"/>
    <property type="project" value="UniProtKB-UniRule"/>
</dbReference>
<dbReference type="Proteomes" id="UP000634206">
    <property type="component" value="Unassembled WGS sequence"/>
</dbReference>
<keyword evidence="5 10" id="KW-0547">Nucleotide-binding</keyword>
<feature type="binding site" evidence="10">
    <location>
        <position position="447"/>
    </location>
    <ligand>
        <name>(6S)-5-formyl-5,6,7,8-tetrahydrofolate</name>
        <dbReference type="ChEBI" id="CHEBI:57457"/>
    </ligand>
</feature>
<evidence type="ECO:0000256" key="10">
    <source>
        <dbReference type="HAMAP-Rule" id="MF_00379"/>
    </source>
</evidence>
<evidence type="ECO:0000256" key="11">
    <source>
        <dbReference type="RuleBase" id="RU003313"/>
    </source>
</evidence>
<feature type="binding site" evidence="10">
    <location>
        <position position="122"/>
    </location>
    <ligand>
        <name>(6S)-5-formyl-5,6,7,8-tetrahydrofolate</name>
        <dbReference type="ChEBI" id="CHEBI:57457"/>
    </ligand>
</feature>
<dbReference type="SUPFAM" id="SSF116878">
    <property type="entry name" value="TrmE connector domain"/>
    <property type="match status" value="1"/>
</dbReference>
<dbReference type="InterPro" id="IPR006073">
    <property type="entry name" value="GTP-bd"/>
</dbReference>
<evidence type="ECO:0000313" key="14">
    <source>
        <dbReference type="Proteomes" id="UP000634206"/>
    </source>
</evidence>
<dbReference type="RefSeq" id="WP_309488729.1">
    <property type="nucleotide sequence ID" value="NZ_JAENIG010000002.1"/>
</dbReference>
<feature type="binding site" evidence="10">
    <location>
        <position position="249"/>
    </location>
    <ligand>
        <name>K(+)</name>
        <dbReference type="ChEBI" id="CHEBI:29103"/>
    </ligand>
</feature>
<keyword evidence="14" id="KW-1185">Reference proteome</keyword>
<dbReference type="Gene3D" id="1.20.120.430">
    <property type="entry name" value="tRNA modification GTPase MnmE domain 2"/>
    <property type="match status" value="1"/>
</dbReference>
<feature type="binding site" evidence="10">
    <location>
        <position position="21"/>
    </location>
    <ligand>
        <name>(6S)-5-formyl-5,6,7,8-tetrahydrofolate</name>
        <dbReference type="ChEBI" id="CHEBI:57457"/>
    </ligand>
</feature>
<comment type="caution">
    <text evidence="10">Lacks conserved residue(s) required for the propagation of feature annotation.</text>
</comment>
<comment type="similarity">
    <text evidence="1 10 11">Belongs to the TRAFAC class TrmE-Era-EngA-EngB-Septin-like GTPase superfamily. TrmE GTPase family.</text>
</comment>
<keyword evidence="9 10" id="KW-0342">GTP-binding</keyword>
<feature type="binding site" evidence="10">
    <location>
        <begin position="272"/>
        <end position="275"/>
    </location>
    <ligand>
        <name>GTP</name>
        <dbReference type="ChEBI" id="CHEBI:37565"/>
    </ligand>
</feature>
<dbReference type="SUPFAM" id="SSF52540">
    <property type="entry name" value="P-loop containing nucleoside triphosphate hydrolases"/>
    <property type="match status" value="1"/>
</dbReference>
<dbReference type="GO" id="GO:0005829">
    <property type="term" value="C:cytosol"/>
    <property type="evidence" value="ECO:0007669"/>
    <property type="project" value="TreeGrafter"/>
</dbReference>
<comment type="function">
    <text evidence="10">Exhibits a very high intrinsic GTPase hydrolysis rate. Involved in the addition of a carboxymethylaminomethyl (cmnm) group at the wobble position (U34) of certain tRNAs, forming tRNA-cmnm(5)s(2)U34.</text>
</comment>
<dbReference type="CDD" id="cd04164">
    <property type="entry name" value="trmE"/>
    <property type="match status" value="1"/>
</dbReference>
<dbReference type="Pfam" id="PF01926">
    <property type="entry name" value="MMR_HSR1"/>
    <property type="match status" value="1"/>
</dbReference>
<keyword evidence="8 10" id="KW-0630">Potassium</keyword>
<feature type="binding site" evidence="10">
    <location>
        <position position="83"/>
    </location>
    <ligand>
        <name>(6S)-5-formyl-5,6,7,8-tetrahydrofolate</name>
        <dbReference type="ChEBI" id="CHEBI:57457"/>
    </ligand>
</feature>
<accession>A0AAE2SA93</accession>
<organism evidence="13 14">
    <name type="scientific">Oceaniferula flava</name>
    <dbReference type="NCBI Taxonomy" id="2800421"/>
    <lineage>
        <taxon>Bacteria</taxon>
        <taxon>Pseudomonadati</taxon>
        <taxon>Verrucomicrobiota</taxon>
        <taxon>Verrucomicrobiia</taxon>
        <taxon>Verrucomicrobiales</taxon>
        <taxon>Verrucomicrobiaceae</taxon>
        <taxon>Oceaniferula</taxon>
    </lineage>
</organism>
<dbReference type="InterPro" id="IPR027266">
    <property type="entry name" value="TrmE/GcvT-like"/>
</dbReference>
<evidence type="ECO:0000256" key="2">
    <source>
        <dbReference type="ARBA" id="ARBA00022490"/>
    </source>
</evidence>
<dbReference type="InterPro" id="IPR004520">
    <property type="entry name" value="GTPase_MnmE"/>
</dbReference>
<dbReference type="GO" id="GO:0046872">
    <property type="term" value="F:metal ion binding"/>
    <property type="evidence" value="ECO:0007669"/>
    <property type="project" value="UniProtKB-KW"/>
</dbReference>
<dbReference type="EC" id="3.6.-.-" evidence="10"/>
<feature type="binding site" evidence="10">
    <location>
        <begin position="228"/>
        <end position="233"/>
    </location>
    <ligand>
        <name>GTP</name>
        <dbReference type="ChEBI" id="CHEBI:37565"/>
    </ligand>
</feature>
<dbReference type="Pfam" id="PF12631">
    <property type="entry name" value="MnmE_helical"/>
    <property type="match status" value="1"/>
</dbReference>
<dbReference type="GO" id="GO:0030488">
    <property type="term" value="P:tRNA methylation"/>
    <property type="evidence" value="ECO:0007669"/>
    <property type="project" value="TreeGrafter"/>
</dbReference>
<sequence>MEATIAAIATAPGMGAVGLIRVSGPETFSRVSQCLLGQKDCAAFAERKAVLTKVTEASGEVIDEVLITCFHGPRSYTGEDTAELACHGGVLVMRRVLQRLFESGILPAGAGEFSKRAFLNGKMDLTQAEAVMDLISAQTDLAMRAAHEQLQGKLGNQAELIRQEVLGIAAHVEAYIDFPEEDIDTDTGAALSKRLQSVASQISKLLHTAEQGRILREGVRTVIYGSPNAGKSSLLNELLGFERAIVSDIEGTTRDTVEEVINLQGIPVRLIDTAGMRETADVIEQQGVSRTQAQVKTADLVLEVVDGSQPRNHLLTEQDIEGRHHLLVVNKSDLELHADWQDAGGVRISCTRGDGLDALIAKITEELSMGAAEWGGHAVAINARHQACLKRAKAALEAAEQTLLTGAGAEFISVDLREAMEAIGEIAGRIDTEELLGEIFSSFCIGK</sequence>
<dbReference type="GO" id="GO:0002098">
    <property type="term" value="P:tRNA wobble uridine modification"/>
    <property type="evidence" value="ECO:0007669"/>
    <property type="project" value="TreeGrafter"/>
</dbReference>
<keyword evidence="3 10" id="KW-0819">tRNA processing</keyword>
<dbReference type="PANTHER" id="PTHR42714">
    <property type="entry name" value="TRNA MODIFICATION GTPASE GTPBP3"/>
    <property type="match status" value="1"/>
</dbReference>
<feature type="binding site" evidence="10">
    <location>
        <position position="253"/>
    </location>
    <ligand>
        <name>Mg(2+)</name>
        <dbReference type="ChEBI" id="CHEBI:18420"/>
    </ligand>
</feature>
<dbReference type="InterPro" id="IPR005225">
    <property type="entry name" value="Small_GTP-bd"/>
</dbReference>
<dbReference type="Gene3D" id="3.30.1360.120">
    <property type="entry name" value="Probable tRNA modification gtpase trme, domain 1"/>
    <property type="match status" value="1"/>
</dbReference>
<gene>
    <name evidence="10 13" type="primary">mnmE</name>
    <name evidence="10" type="synonym">trmE</name>
    <name evidence="13" type="ORF">JIN83_04095</name>
</gene>
<name>A0AAE2SA93_9BACT</name>
<comment type="subunit">
    <text evidence="10">Homodimer. Heterotetramer of two MnmE and two MnmG subunits.</text>
</comment>
<dbReference type="HAMAP" id="MF_00379">
    <property type="entry name" value="GTPase_MnmE"/>
    <property type="match status" value="1"/>
</dbReference>
<protein>
    <recommendedName>
        <fullName evidence="10">tRNA modification GTPase MnmE</fullName>
        <ecNumber evidence="10">3.6.-.-</ecNumber>
    </recommendedName>
</protein>
<dbReference type="InterPro" id="IPR027368">
    <property type="entry name" value="MnmE_dom2"/>
</dbReference>
<dbReference type="Gene3D" id="3.40.50.300">
    <property type="entry name" value="P-loop containing nucleotide triphosphate hydrolases"/>
    <property type="match status" value="1"/>
</dbReference>
<dbReference type="NCBIfam" id="TIGR00450">
    <property type="entry name" value="mnmE_trmE_thdF"/>
    <property type="match status" value="1"/>
</dbReference>
<dbReference type="EMBL" id="JAENIG010000002">
    <property type="protein sequence ID" value="MBK1854123.1"/>
    <property type="molecule type" value="Genomic_DNA"/>
</dbReference>
<dbReference type="PANTHER" id="PTHR42714:SF2">
    <property type="entry name" value="TRNA MODIFICATION GTPASE GTPBP3, MITOCHONDRIAL"/>
    <property type="match status" value="1"/>
</dbReference>
<feature type="domain" description="TrmE-type G" evidence="12">
    <location>
        <begin position="218"/>
        <end position="368"/>
    </location>
</feature>
<evidence type="ECO:0000256" key="4">
    <source>
        <dbReference type="ARBA" id="ARBA00022723"/>
    </source>
</evidence>
<dbReference type="InterPro" id="IPR018948">
    <property type="entry name" value="GTP-bd_TrmE_N"/>
</dbReference>
<dbReference type="InterPro" id="IPR027417">
    <property type="entry name" value="P-loop_NTPase"/>
</dbReference>
<dbReference type="Pfam" id="PF10396">
    <property type="entry name" value="TrmE_N"/>
    <property type="match status" value="1"/>
</dbReference>
<feature type="binding site" evidence="10">
    <location>
        <begin position="247"/>
        <end position="253"/>
    </location>
    <ligand>
        <name>GTP</name>
        <dbReference type="ChEBI" id="CHEBI:37565"/>
    </ligand>
</feature>
<evidence type="ECO:0000256" key="5">
    <source>
        <dbReference type="ARBA" id="ARBA00022741"/>
    </source>
</evidence>
<evidence type="ECO:0000256" key="8">
    <source>
        <dbReference type="ARBA" id="ARBA00022958"/>
    </source>
</evidence>
<dbReference type="NCBIfam" id="NF003661">
    <property type="entry name" value="PRK05291.1-3"/>
    <property type="match status" value="1"/>
</dbReference>
<keyword evidence="4 10" id="KW-0479">Metal-binding</keyword>
<dbReference type="NCBIfam" id="TIGR00231">
    <property type="entry name" value="small_GTP"/>
    <property type="match status" value="1"/>
</dbReference>
<evidence type="ECO:0000256" key="7">
    <source>
        <dbReference type="ARBA" id="ARBA00022842"/>
    </source>
</evidence>
<comment type="cofactor">
    <cofactor evidence="10">
        <name>K(+)</name>
        <dbReference type="ChEBI" id="CHEBI:29103"/>
    </cofactor>
    <text evidence="10">Binds 1 potassium ion per subunit.</text>
</comment>
<feature type="binding site" evidence="10">
    <location>
        <position position="232"/>
    </location>
    <ligand>
        <name>Mg(2+)</name>
        <dbReference type="ChEBI" id="CHEBI:18420"/>
    </ligand>
</feature>
<dbReference type="InterPro" id="IPR031168">
    <property type="entry name" value="G_TrmE"/>
</dbReference>
<feature type="binding site" evidence="10">
    <location>
        <position position="228"/>
    </location>
    <ligand>
        <name>K(+)</name>
        <dbReference type="ChEBI" id="CHEBI:29103"/>
    </ligand>
</feature>
<comment type="subcellular location">
    <subcellularLocation>
        <location evidence="10">Cytoplasm</location>
    </subcellularLocation>
</comment>
<comment type="caution">
    <text evidence="13">The sequence shown here is derived from an EMBL/GenBank/DDBJ whole genome shotgun (WGS) entry which is preliminary data.</text>
</comment>
<dbReference type="InterPro" id="IPR025867">
    <property type="entry name" value="MnmE_helical"/>
</dbReference>
<feature type="binding site" evidence="10">
    <location>
        <position position="252"/>
    </location>
    <ligand>
        <name>K(+)</name>
        <dbReference type="ChEBI" id="CHEBI:29103"/>
    </ligand>
</feature>
<feature type="binding site" evidence="10">
    <location>
        <position position="247"/>
    </location>
    <ligand>
        <name>K(+)</name>
        <dbReference type="ChEBI" id="CHEBI:29103"/>
    </ligand>
</feature>
<dbReference type="CDD" id="cd14858">
    <property type="entry name" value="TrmE_N"/>
    <property type="match status" value="1"/>
</dbReference>
<reference evidence="13" key="1">
    <citation type="submission" date="2021-01" db="EMBL/GenBank/DDBJ databases">
        <title>Modified the classification status of verrucomicrobia.</title>
        <authorList>
            <person name="Feng X."/>
        </authorList>
    </citation>
    <scope>NUCLEOTIDE SEQUENCE</scope>
    <source>
        <strain evidence="13">5K15</strain>
    </source>
</reference>
<dbReference type="AlphaFoldDB" id="A0AAE2SA93"/>
<evidence type="ECO:0000256" key="1">
    <source>
        <dbReference type="ARBA" id="ARBA00011043"/>
    </source>
</evidence>
<keyword evidence="7 10" id="KW-0460">Magnesium</keyword>
<evidence type="ECO:0000313" key="13">
    <source>
        <dbReference type="EMBL" id="MBK1854123.1"/>
    </source>
</evidence>
<evidence type="ECO:0000256" key="3">
    <source>
        <dbReference type="ARBA" id="ARBA00022694"/>
    </source>
</evidence>
<dbReference type="FunFam" id="3.40.50.300:FF:001376">
    <property type="entry name" value="tRNA modification GTPase MnmE"/>
    <property type="match status" value="1"/>
</dbReference>
<keyword evidence="6 10" id="KW-0378">Hydrolase</keyword>
<evidence type="ECO:0000259" key="12">
    <source>
        <dbReference type="PROSITE" id="PS51709"/>
    </source>
</evidence>
<dbReference type="GO" id="GO:0003924">
    <property type="term" value="F:GTPase activity"/>
    <property type="evidence" value="ECO:0007669"/>
    <property type="project" value="UniProtKB-UniRule"/>
</dbReference>
<evidence type="ECO:0000256" key="6">
    <source>
        <dbReference type="ARBA" id="ARBA00022801"/>
    </source>
</evidence>
<evidence type="ECO:0000256" key="9">
    <source>
        <dbReference type="ARBA" id="ARBA00023134"/>
    </source>
</evidence>
<dbReference type="PROSITE" id="PS51709">
    <property type="entry name" value="G_TRME"/>
    <property type="match status" value="1"/>
</dbReference>